<sequence>MSEAAIRKAIKSGRITAEPDGTLDPEVVREAWIRSTDPARTAVRTGSQGRQPVELAPAIAAQASVEAQLATTRVREILAAEGIQVDGPLTFNDARTAEKIVQTWQRNQAHAEAQGRLIDAEAAGRRWADEIVKLRARLLAIPGDIALELSHLTKHDVSVIDRIVRDAMEAGAGDDAS</sequence>
<dbReference type="Proteomes" id="UP000474159">
    <property type="component" value="Unassembled WGS sequence"/>
</dbReference>
<accession>A0A6L3SQN8</accession>
<organism evidence="1 2">
    <name type="scientific">Methylobacterium soli</name>
    <dbReference type="NCBI Taxonomy" id="553447"/>
    <lineage>
        <taxon>Bacteria</taxon>
        <taxon>Pseudomonadati</taxon>
        <taxon>Pseudomonadota</taxon>
        <taxon>Alphaproteobacteria</taxon>
        <taxon>Hyphomicrobiales</taxon>
        <taxon>Methylobacteriaceae</taxon>
        <taxon>Methylobacterium</taxon>
    </lineage>
</organism>
<name>A0A6L3SQN8_9HYPH</name>
<proteinExistence type="predicted"/>
<dbReference type="AlphaFoldDB" id="A0A6L3SQN8"/>
<gene>
    <name evidence="1" type="ORF">F6X53_27035</name>
</gene>
<evidence type="ECO:0000313" key="1">
    <source>
        <dbReference type="EMBL" id="KAB1073560.1"/>
    </source>
</evidence>
<comment type="caution">
    <text evidence="1">The sequence shown here is derived from an EMBL/GenBank/DDBJ whole genome shotgun (WGS) entry which is preliminary data.</text>
</comment>
<dbReference type="OrthoDB" id="7992477at2"/>
<dbReference type="EMBL" id="VZZK01000042">
    <property type="protein sequence ID" value="KAB1073560.1"/>
    <property type="molecule type" value="Genomic_DNA"/>
</dbReference>
<dbReference type="RefSeq" id="WP_151004209.1">
    <property type="nucleotide sequence ID" value="NZ_BPQY01000093.1"/>
</dbReference>
<keyword evidence="2" id="KW-1185">Reference proteome</keyword>
<evidence type="ECO:0000313" key="2">
    <source>
        <dbReference type="Proteomes" id="UP000474159"/>
    </source>
</evidence>
<protein>
    <submittedName>
        <fullName evidence="1">Uncharacterized protein</fullName>
    </submittedName>
</protein>
<reference evidence="1 2" key="1">
    <citation type="submission" date="2019-09" db="EMBL/GenBank/DDBJ databases">
        <title>YIM 48816 draft genome.</title>
        <authorList>
            <person name="Jiang L."/>
        </authorList>
    </citation>
    <scope>NUCLEOTIDE SEQUENCE [LARGE SCALE GENOMIC DNA]</scope>
    <source>
        <strain evidence="1 2">YIM 48816</strain>
    </source>
</reference>